<dbReference type="EMBL" id="PSZO01000002">
    <property type="protein sequence ID" value="TCG11857.1"/>
    <property type="molecule type" value="Genomic_DNA"/>
</dbReference>
<evidence type="ECO:0000313" key="8">
    <source>
        <dbReference type="Proteomes" id="UP000294192"/>
    </source>
</evidence>
<keyword evidence="6" id="KW-0472">Membrane</keyword>
<keyword evidence="4" id="KW-0143">Chaperone</keyword>
<keyword evidence="8" id="KW-1185">Reference proteome</keyword>
<proteinExistence type="predicted"/>
<dbReference type="GO" id="GO:0044183">
    <property type="term" value="F:protein folding chaperone"/>
    <property type="evidence" value="ECO:0007669"/>
    <property type="project" value="TreeGrafter"/>
</dbReference>
<evidence type="ECO:0008006" key="9">
    <source>
        <dbReference type="Google" id="ProtNLM"/>
    </source>
</evidence>
<evidence type="ECO:0000256" key="4">
    <source>
        <dbReference type="ARBA" id="ARBA00023186"/>
    </source>
</evidence>
<organism evidence="7 8">
    <name type="scientific">Mycoplasma marinum</name>
    <dbReference type="NCBI Taxonomy" id="1937190"/>
    <lineage>
        <taxon>Bacteria</taxon>
        <taxon>Bacillati</taxon>
        <taxon>Mycoplasmatota</taxon>
        <taxon>Mollicutes</taxon>
        <taxon>Mycoplasmataceae</taxon>
        <taxon>Mycoplasma</taxon>
    </lineage>
</organism>
<evidence type="ECO:0000256" key="5">
    <source>
        <dbReference type="ARBA" id="ARBA00023284"/>
    </source>
</evidence>
<dbReference type="SUPFAM" id="SSF64397">
    <property type="entry name" value="Hsp33 domain"/>
    <property type="match status" value="1"/>
</dbReference>
<accession>A0A4R0XXT9</accession>
<keyword evidence="6" id="KW-1133">Transmembrane helix</keyword>
<keyword evidence="3" id="KW-1015">Disulfide bond</keyword>
<dbReference type="GO" id="GO:0051082">
    <property type="term" value="F:unfolded protein binding"/>
    <property type="evidence" value="ECO:0007669"/>
    <property type="project" value="InterPro"/>
</dbReference>
<dbReference type="PANTHER" id="PTHR30111:SF1">
    <property type="entry name" value="33 KDA CHAPERONIN"/>
    <property type="match status" value="1"/>
</dbReference>
<dbReference type="GO" id="GO:0005737">
    <property type="term" value="C:cytoplasm"/>
    <property type="evidence" value="ECO:0007669"/>
    <property type="project" value="InterPro"/>
</dbReference>
<keyword evidence="5" id="KW-0676">Redox-active center</keyword>
<dbReference type="RefSeq" id="WP_131598279.1">
    <property type="nucleotide sequence ID" value="NZ_CBDBYK010000005.1"/>
</dbReference>
<dbReference type="AlphaFoldDB" id="A0A4R0XXT9"/>
<gene>
    <name evidence="7" type="ORF">C4B24_00470</name>
</gene>
<dbReference type="GO" id="GO:0042026">
    <property type="term" value="P:protein refolding"/>
    <property type="evidence" value="ECO:0007669"/>
    <property type="project" value="TreeGrafter"/>
</dbReference>
<keyword evidence="1" id="KW-0963">Cytoplasm</keyword>
<protein>
    <recommendedName>
        <fullName evidence="9">Molecular chaperone Hsp33</fullName>
    </recommendedName>
</protein>
<dbReference type="Gene3D" id="3.90.1280.10">
    <property type="entry name" value="HSP33 redox switch-like"/>
    <property type="match status" value="1"/>
</dbReference>
<evidence type="ECO:0000256" key="6">
    <source>
        <dbReference type="SAM" id="Phobius"/>
    </source>
</evidence>
<evidence type="ECO:0000256" key="1">
    <source>
        <dbReference type="ARBA" id="ARBA00022490"/>
    </source>
</evidence>
<keyword evidence="6" id="KW-0812">Transmembrane</keyword>
<evidence type="ECO:0000256" key="2">
    <source>
        <dbReference type="ARBA" id="ARBA00022833"/>
    </source>
</evidence>
<dbReference type="InterPro" id="IPR000397">
    <property type="entry name" value="Heat_shock_Hsp33"/>
</dbReference>
<dbReference type="Gene3D" id="3.55.30.10">
    <property type="entry name" value="Hsp33 domain"/>
    <property type="match status" value="1"/>
</dbReference>
<comment type="caution">
    <text evidence="7">The sequence shown here is derived from an EMBL/GenBank/DDBJ whole genome shotgun (WGS) entry which is preliminary data.</text>
</comment>
<evidence type="ECO:0000256" key="3">
    <source>
        <dbReference type="ARBA" id="ARBA00023157"/>
    </source>
</evidence>
<evidence type="ECO:0000313" key="7">
    <source>
        <dbReference type="EMBL" id="TCG11857.1"/>
    </source>
</evidence>
<dbReference type="Proteomes" id="UP000294192">
    <property type="component" value="Unassembled WGS sequence"/>
</dbReference>
<dbReference type="OrthoDB" id="9776534at2"/>
<keyword evidence="2" id="KW-0862">Zinc</keyword>
<dbReference type="Pfam" id="PF01430">
    <property type="entry name" value="HSP33"/>
    <property type="match status" value="1"/>
</dbReference>
<name>A0A4R0XXT9_9MOLU</name>
<dbReference type="InterPro" id="IPR016154">
    <property type="entry name" value="Heat_shock_Hsp33_C"/>
</dbReference>
<sequence length="267" mass="29521">MGKVHLLTKNNIRIYISDMTDIANVAVKKHKALPLGALILATSIAIFGPLTTMKRNTKTSAILNGDGSTGTVIVESTEQGYVRASIANPRVATEYDKTNPNLLPLGVGIGPVGTLKILQTVDKLTFGGEVKLAKGDVVTDMAYYFEASEQTKSAVLSSILLGDNSHVKRAYGVIMQMLPGYTEEDVLWVEKFTKNQKLKDHSIESFIKAIDGIELEEKHLEWKCSCSKEKFQELLGTIPKAEQEEIIKEHGFIEIKCNFCNEKEVFK</sequence>
<feature type="transmembrane region" description="Helical" evidence="6">
    <location>
        <begin position="32"/>
        <end position="50"/>
    </location>
</feature>
<dbReference type="SUPFAM" id="SSF118352">
    <property type="entry name" value="HSP33 redox switch-like"/>
    <property type="match status" value="1"/>
</dbReference>
<dbReference type="InterPro" id="IPR016153">
    <property type="entry name" value="Heat_shock_Hsp33_N"/>
</dbReference>
<reference evidence="7 8" key="1">
    <citation type="submission" date="2018-02" db="EMBL/GenBank/DDBJ databases">
        <title>Mycoplasma marinum and Mycoplasma todarodis sp. nov., moderately halophilic and psychrotolerant mycoplasmas isolated from cephalopods.</title>
        <authorList>
            <person name="Viver T."/>
        </authorList>
    </citation>
    <scope>NUCLEOTIDE SEQUENCE [LARGE SCALE GENOMIC DNA]</scope>
    <source>
        <strain evidence="7 8">PE</strain>
    </source>
</reference>
<dbReference type="PANTHER" id="PTHR30111">
    <property type="entry name" value="33 KDA CHAPERONIN"/>
    <property type="match status" value="1"/>
</dbReference>